<feature type="region of interest" description="Disordered" evidence="14">
    <location>
        <begin position="449"/>
        <end position="476"/>
    </location>
</feature>
<evidence type="ECO:0000256" key="11">
    <source>
        <dbReference type="ARBA" id="ARBA00023224"/>
    </source>
</evidence>
<keyword evidence="7" id="KW-0243">Dynein</keyword>
<feature type="region of interest" description="Disordered" evidence="14">
    <location>
        <begin position="489"/>
        <end position="512"/>
    </location>
</feature>
<evidence type="ECO:0000256" key="5">
    <source>
        <dbReference type="ARBA" id="ARBA00022801"/>
    </source>
</evidence>
<evidence type="ECO:0000259" key="16">
    <source>
        <dbReference type="PROSITE" id="PS50008"/>
    </source>
</evidence>
<dbReference type="Pfam" id="PF09279">
    <property type="entry name" value="EF-hand_like"/>
    <property type="match status" value="1"/>
</dbReference>
<feature type="region of interest" description="Disordered" evidence="14">
    <location>
        <begin position="1402"/>
        <end position="1424"/>
    </location>
</feature>
<dbReference type="Proteomes" id="UP001211065">
    <property type="component" value="Unassembled WGS sequence"/>
</dbReference>
<reference evidence="17" key="1">
    <citation type="submission" date="2020-05" db="EMBL/GenBank/DDBJ databases">
        <title>Phylogenomic resolution of chytrid fungi.</title>
        <authorList>
            <person name="Stajich J.E."/>
            <person name="Amses K."/>
            <person name="Simmons R."/>
            <person name="Seto K."/>
            <person name="Myers J."/>
            <person name="Bonds A."/>
            <person name="Quandt C.A."/>
            <person name="Barry K."/>
            <person name="Liu P."/>
            <person name="Grigoriev I."/>
            <person name="Longcore J.E."/>
            <person name="James T.Y."/>
        </authorList>
    </citation>
    <scope>NUCLEOTIDE SEQUENCE</scope>
    <source>
        <strain evidence="17">JEL0476</strain>
    </source>
</reference>
<dbReference type="Gene3D" id="1.10.238.10">
    <property type="entry name" value="EF-hand"/>
    <property type="match status" value="1"/>
</dbReference>
<dbReference type="InterPro" id="IPR001192">
    <property type="entry name" value="PI-PLC_fam"/>
</dbReference>
<dbReference type="CDD" id="cd15898">
    <property type="entry name" value="EFh_PI-PLC"/>
    <property type="match status" value="1"/>
</dbReference>
<dbReference type="Gene3D" id="2.30.29.30">
    <property type="entry name" value="Pleckstrin-homology domain (PH domain)/Phosphotyrosine-binding domain (PTB)"/>
    <property type="match status" value="1"/>
</dbReference>
<dbReference type="GO" id="GO:0016042">
    <property type="term" value="P:lipid catabolic process"/>
    <property type="evidence" value="ECO:0007669"/>
    <property type="project" value="UniProtKB-KW"/>
</dbReference>
<dbReference type="Pfam" id="PF00387">
    <property type="entry name" value="PI-PLC-Y"/>
    <property type="match status" value="1"/>
</dbReference>
<feature type="domain" description="PI-PLC Y-box" evidence="16">
    <location>
        <begin position="1024"/>
        <end position="1135"/>
    </location>
</feature>
<dbReference type="FunFam" id="3.20.20.190:FF:000039">
    <property type="entry name" value="Phosphoinositide phospholipase C"/>
    <property type="match status" value="1"/>
</dbReference>
<evidence type="ECO:0000256" key="3">
    <source>
        <dbReference type="ARBA" id="ARBA00022490"/>
    </source>
</evidence>
<evidence type="ECO:0000256" key="10">
    <source>
        <dbReference type="ARBA" id="ARBA00023212"/>
    </source>
</evidence>
<dbReference type="Pfam" id="PF05783">
    <property type="entry name" value="DLIC"/>
    <property type="match status" value="2"/>
</dbReference>
<evidence type="ECO:0000313" key="18">
    <source>
        <dbReference type="Proteomes" id="UP001211065"/>
    </source>
</evidence>
<evidence type="ECO:0000313" key="17">
    <source>
        <dbReference type="EMBL" id="KAJ3220762.1"/>
    </source>
</evidence>
<keyword evidence="9" id="KW-0505">Motor protein</keyword>
<dbReference type="InterPro" id="IPR011993">
    <property type="entry name" value="PH-like_dom_sf"/>
</dbReference>
<feature type="domain" description="C2" evidence="15">
    <location>
        <begin position="1128"/>
        <end position="1280"/>
    </location>
</feature>
<keyword evidence="6 13" id="KW-0442">Lipid degradation</keyword>
<dbReference type="PROSITE" id="PS50007">
    <property type="entry name" value="PIPLC_X_DOMAIN"/>
    <property type="match status" value="1"/>
</dbReference>
<comment type="caution">
    <text evidence="17">The sequence shown here is derived from an EMBL/GenBank/DDBJ whole genome shotgun (WGS) entry which is preliminary data.</text>
</comment>
<evidence type="ECO:0000259" key="15">
    <source>
        <dbReference type="PROSITE" id="PS50004"/>
    </source>
</evidence>
<dbReference type="GO" id="GO:0048015">
    <property type="term" value="P:phosphatidylinositol-mediated signaling"/>
    <property type="evidence" value="ECO:0007669"/>
    <property type="project" value="TreeGrafter"/>
</dbReference>
<dbReference type="InterPro" id="IPR000008">
    <property type="entry name" value="C2_dom"/>
</dbReference>
<comment type="subcellular location">
    <subcellularLocation>
        <location evidence="2">Cytoplasm</location>
        <location evidence="2">Cytoskeleton</location>
    </subcellularLocation>
</comment>
<feature type="compositionally biased region" description="Low complexity" evidence="14">
    <location>
        <begin position="493"/>
        <end position="510"/>
    </location>
</feature>
<dbReference type="InterPro" id="IPR022780">
    <property type="entry name" value="Dynein_light_int_chain"/>
</dbReference>
<dbReference type="EC" id="3.1.4.11" evidence="13"/>
<keyword evidence="10" id="KW-0206">Cytoskeleton</keyword>
<comment type="catalytic activity">
    <reaction evidence="1 13">
        <text>a 1,2-diacyl-sn-glycero-3-phospho-(1D-myo-inositol-4,5-bisphosphate) + H2O = 1D-myo-inositol 1,4,5-trisphosphate + a 1,2-diacyl-sn-glycerol + H(+)</text>
        <dbReference type="Rhea" id="RHEA:33179"/>
        <dbReference type="ChEBI" id="CHEBI:15377"/>
        <dbReference type="ChEBI" id="CHEBI:15378"/>
        <dbReference type="ChEBI" id="CHEBI:17815"/>
        <dbReference type="ChEBI" id="CHEBI:58456"/>
        <dbReference type="ChEBI" id="CHEBI:203600"/>
        <dbReference type="EC" id="3.1.4.11"/>
    </reaction>
</comment>
<dbReference type="GO" id="GO:0030286">
    <property type="term" value="C:dynein complex"/>
    <property type="evidence" value="ECO:0007669"/>
    <property type="project" value="UniProtKB-KW"/>
</dbReference>
<keyword evidence="5 13" id="KW-0378">Hydrolase</keyword>
<keyword evidence="18" id="KW-1185">Reference proteome</keyword>
<dbReference type="PANTHER" id="PTHR10336">
    <property type="entry name" value="PHOSPHOINOSITIDE-SPECIFIC PHOSPHOLIPASE C FAMILY PROTEIN"/>
    <property type="match status" value="1"/>
</dbReference>
<evidence type="ECO:0000256" key="1">
    <source>
        <dbReference type="ARBA" id="ARBA00001195"/>
    </source>
</evidence>
<feature type="compositionally biased region" description="Basic and acidic residues" evidence="14">
    <location>
        <begin position="1408"/>
        <end position="1424"/>
    </location>
</feature>
<dbReference type="InterPro" id="IPR017946">
    <property type="entry name" value="PLC-like_Pdiesterase_TIM-brl"/>
</dbReference>
<evidence type="ECO:0000256" key="8">
    <source>
        <dbReference type="ARBA" id="ARBA00023098"/>
    </source>
</evidence>
<dbReference type="CDD" id="cd08558">
    <property type="entry name" value="PI-PLCc_eukaryota"/>
    <property type="match status" value="1"/>
</dbReference>
<comment type="function">
    <text evidence="12">The production of the second messenger molecules diacylglycerol (DAG) and inositol 1,4,5-trisphosphate (IP3) is mediated by activated phosphatidylinositol-specific phospholipase C enzymes.</text>
</comment>
<protein>
    <recommendedName>
        <fullName evidence="13">Phosphoinositide phospholipase C</fullName>
        <ecNumber evidence="13">3.1.4.11</ecNumber>
    </recommendedName>
</protein>
<feature type="compositionally biased region" description="Low complexity" evidence="14">
    <location>
        <begin position="309"/>
        <end position="326"/>
    </location>
</feature>
<dbReference type="PRINTS" id="PR00390">
    <property type="entry name" value="PHPHLIPASEC"/>
</dbReference>
<dbReference type="SMART" id="SM00149">
    <property type="entry name" value="PLCYc"/>
    <property type="match status" value="1"/>
</dbReference>
<dbReference type="Pfam" id="PF00388">
    <property type="entry name" value="PI-PLC-X"/>
    <property type="match status" value="1"/>
</dbReference>
<dbReference type="SUPFAM" id="SSF47473">
    <property type="entry name" value="EF-hand"/>
    <property type="match status" value="1"/>
</dbReference>
<evidence type="ECO:0000256" key="9">
    <source>
        <dbReference type="ARBA" id="ARBA00023175"/>
    </source>
</evidence>
<dbReference type="SMART" id="SM00148">
    <property type="entry name" value="PLCXc"/>
    <property type="match status" value="1"/>
</dbReference>
<dbReference type="InterPro" id="IPR035892">
    <property type="entry name" value="C2_domain_sf"/>
</dbReference>
<dbReference type="CDD" id="cd00275">
    <property type="entry name" value="C2_PLC_like"/>
    <property type="match status" value="1"/>
</dbReference>
<dbReference type="PANTHER" id="PTHR10336:SF36">
    <property type="entry name" value="1-PHOSPHATIDYLINOSITOL 4,5-BISPHOSPHATE PHOSPHODIESTERASE BETA-4"/>
    <property type="match status" value="1"/>
</dbReference>
<dbReference type="InterPro" id="IPR000909">
    <property type="entry name" value="PLipase_C_PInositol-sp_X_dom"/>
</dbReference>
<gene>
    <name evidence="17" type="ORF">HK099_004026</name>
</gene>
<evidence type="ECO:0000256" key="13">
    <source>
        <dbReference type="RuleBase" id="RU361133"/>
    </source>
</evidence>
<dbReference type="SUPFAM" id="SSF49562">
    <property type="entry name" value="C2 domain (Calcium/lipid-binding domain, CaLB)"/>
    <property type="match status" value="1"/>
</dbReference>
<keyword evidence="11" id="KW-0807">Transducer</keyword>
<dbReference type="Gene3D" id="2.60.40.150">
    <property type="entry name" value="C2 domain"/>
    <property type="match status" value="1"/>
</dbReference>
<dbReference type="EMBL" id="JADGJW010000275">
    <property type="protein sequence ID" value="KAJ3220762.1"/>
    <property type="molecule type" value="Genomic_DNA"/>
</dbReference>
<dbReference type="Gene3D" id="3.20.20.190">
    <property type="entry name" value="Phosphatidylinositol (PI) phosphodiesterase"/>
    <property type="match status" value="1"/>
</dbReference>
<keyword evidence="3" id="KW-0963">Cytoplasm</keyword>
<dbReference type="PROSITE" id="PS50004">
    <property type="entry name" value="C2"/>
    <property type="match status" value="1"/>
</dbReference>
<feature type="region of interest" description="Disordered" evidence="14">
    <location>
        <begin position="302"/>
        <end position="326"/>
    </location>
</feature>
<dbReference type="InterPro" id="IPR015359">
    <property type="entry name" value="PLC_EF-hand-like"/>
</dbReference>
<dbReference type="SUPFAM" id="SSF51695">
    <property type="entry name" value="PLC-like phosphodiesterases"/>
    <property type="match status" value="1"/>
</dbReference>
<organism evidence="17 18">
    <name type="scientific">Clydaea vesicula</name>
    <dbReference type="NCBI Taxonomy" id="447962"/>
    <lineage>
        <taxon>Eukaryota</taxon>
        <taxon>Fungi</taxon>
        <taxon>Fungi incertae sedis</taxon>
        <taxon>Chytridiomycota</taxon>
        <taxon>Chytridiomycota incertae sedis</taxon>
        <taxon>Chytridiomycetes</taxon>
        <taxon>Lobulomycetales</taxon>
        <taxon>Lobulomycetaceae</taxon>
        <taxon>Clydaea</taxon>
    </lineage>
</organism>
<dbReference type="Pfam" id="PF00168">
    <property type="entry name" value="C2"/>
    <property type="match status" value="1"/>
</dbReference>
<keyword evidence="4" id="KW-0493">Microtubule</keyword>
<dbReference type="GO" id="GO:0005874">
    <property type="term" value="C:microtubule"/>
    <property type="evidence" value="ECO:0007669"/>
    <property type="project" value="UniProtKB-KW"/>
</dbReference>
<dbReference type="SMART" id="SM00239">
    <property type="entry name" value="C2"/>
    <property type="match status" value="1"/>
</dbReference>
<feature type="compositionally biased region" description="Polar residues" evidence="14">
    <location>
        <begin position="449"/>
        <end position="460"/>
    </location>
</feature>
<dbReference type="GO" id="GO:0004435">
    <property type="term" value="F:phosphatidylinositol-4,5-bisphosphate phospholipase C activity"/>
    <property type="evidence" value="ECO:0007669"/>
    <property type="project" value="UniProtKB-EC"/>
</dbReference>
<dbReference type="PROSITE" id="PS50008">
    <property type="entry name" value="PIPLC_Y_DOMAIN"/>
    <property type="match status" value="1"/>
</dbReference>
<evidence type="ECO:0000256" key="14">
    <source>
        <dbReference type="SAM" id="MobiDB-lite"/>
    </source>
</evidence>
<proteinExistence type="predicted"/>
<evidence type="ECO:0000256" key="6">
    <source>
        <dbReference type="ARBA" id="ARBA00022963"/>
    </source>
</evidence>
<evidence type="ECO:0000256" key="4">
    <source>
        <dbReference type="ARBA" id="ARBA00022701"/>
    </source>
</evidence>
<dbReference type="InterPro" id="IPR011992">
    <property type="entry name" value="EF-hand-dom_pair"/>
</dbReference>
<evidence type="ECO:0000256" key="7">
    <source>
        <dbReference type="ARBA" id="ARBA00023017"/>
    </source>
</evidence>
<name>A0AAD5U2V1_9FUNG</name>
<evidence type="ECO:0000256" key="12">
    <source>
        <dbReference type="ARBA" id="ARBA00059664"/>
    </source>
</evidence>
<sequence>MTVEVESDIWNTILDSVSKTKQIKTKNLIFLGEKQSGKSTLLNELKLLFDPDYVLNDKKVNDLALSYSYCELKDELDSEETFARLGFFQLSGDNSSKNLLPFALEKNLQNSVVIICLDWSKPHLFISELKKFLVNIENVFSAACLKEKITIESLKEEVEEFFRSYVDPISNDLFVEKKSEDSGSKDLNNFAGENKDQRTPASISLEEKARNLLLPLGEGVLSNNLGLKLLIVCTKSDQTTVLERDQEYREEKFDLIQQVLRTVCLKFGAALFYTSTHKISSIQLLKDYLYYLAFNQNATELSKQKNKNKSQQQQQTQQPHGSGQQNSFNQKALVIERDEVFVPIGWDSVNKILILEKNFKINEKYYFKENLPTEELMKKIEESYSLEVKKFESIGDSLKISNYFEAEDENKFLESCFNTLSAMGGGGMGSSNLGVSPNSSTSRILNAVTGNSSLSTGTNENESDRQNNESSNTDEDVATKLARLGKLKESSGIKKSTSTESSSSLPSTGKDQNEKNSFQIFAVLLAKYSNKSDMLKLDKFDSKVSLKSIFSKSSKNNDHMNTSLKTTTFTQIPEKKPKFYQKSAITRKLNLNFNTFQINVKKLKKIEKLVDIFLIKEIRLGQCTSGFQNFGIKPENEDKAFSIVHYDGQKIDILNFLANSKEERDKFLSILNLYRQHSFDFEYYLFGAWVYVNNQNDNRDSFLMLHEVVDVFKYLNLKITVRELLEDLKKIGLENQKQINFEQFKQVFEKKSFNSSLHDIFNSYSSDKVKLTLEEFTNFVIEVQENNWTAEYCLDIFNKYLTDDDEQKMDYHCFTKFLFSEDNSIFLLSKEVVQDMTLPLQNYFMNSSHNTYLLEDQLKGNSSIEGYIRVLLNGCRCLEIDCWDGSEGEPIVYHGMTLTTKILFADVIKVIKTYAFVASPYPVILSLETHCTIEQQKKMAKYLISILKEELIVNHLKEDELNFPSPEDLKFKFLLKGKGIMKKDQNGNLTESFNSGEELNCVNDTVDNSKVTQSSSANKISEELAKLMIYFQSVKFSNFEDNMKYKFNQMCSIGESKSVMLSKTQREQYFKHNQKFFTRVYPKGVRVDSSNYNPITHWNSGCQMVALNHQTYDKGMQINQAMFMDNGRSGYILKPVKSDIPLKPVTITVTIISAHNLPKSKGNVKEEVMDPFIEVELFGEESEEKRDSDDMNVRLRGIEEEEEDLQFKFKTKYINNNGLNAVFNETFKFKLKNNNNLNHNFLRFKIIDTENLKNDFIACCCLHLSTLGKGYRNAVLYDWKGELLLVSKLLLHIDVEEDIKPNNSVPENSVDVKQVESKTDSRVEEVPNLSNAVLDEKENLVEPGLTKTGTKEPNVVKAEAETLNSTIENVGNTDRSLQEDTEVKKDVNVKATGVKGTEVSTIVSNSGSDEKKKDSIDDNEKNKSGEVEIVIGIEEGSKKFDTETPKSRPVYERTNKFISNFNTEPAPIVDSKVALNVEPYR</sequence>
<dbReference type="InterPro" id="IPR001711">
    <property type="entry name" value="PLipase_C_Pinositol-sp_Y"/>
</dbReference>
<evidence type="ECO:0000256" key="2">
    <source>
        <dbReference type="ARBA" id="ARBA00004245"/>
    </source>
</evidence>
<keyword evidence="8 13" id="KW-0443">Lipid metabolism</keyword>
<dbReference type="GO" id="GO:0051209">
    <property type="term" value="P:release of sequestered calcium ion into cytosol"/>
    <property type="evidence" value="ECO:0007669"/>
    <property type="project" value="TreeGrafter"/>
</dbReference>
<accession>A0AAD5U2V1</accession>